<gene>
    <name evidence="1" type="ORF">GCM10011409_35740</name>
</gene>
<reference evidence="1" key="2">
    <citation type="submission" date="2020-09" db="EMBL/GenBank/DDBJ databases">
        <authorList>
            <person name="Sun Q."/>
            <person name="Zhou Y."/>
        </authorList>
    </citation>
    <scope>NUCLEOTIDE SEQUENCE</scope>
    <source>
        <strain evidence="1">CGMCC 1.15454</strain>
    </source>
</reference>
<comment type="caution">
    <text evidence="1">The sequence shown here is derived from an EMBL/GenBank/DDBJ whole genome shotgun (WGS) entry which is preliminary data.</text>
</comment>
<reference evidence="1" key="1">
    <citation type="journal article" date="2014" name="Int. J. Syst. Evol. Microbiol.">
        <title>Complete genome sequence of Corynebacterium casei LMG S-19264T (=DSM 44701T), isolated from a smear-ripened cheese.</title>
        <authorList>
            <consortium name="US DOE Joint Genome Institute (JGI-PGF)"/>
            <person name="Walter F."/>
            <person name="Albersmeier A."/>
            <person name="Kalinowski J."/>
            <person name="Ruckert C."/>
        </authorList>
    </citation>
    <scope>NUCLEOTIDE SEQUENCE</scope>
    <source>
        <strain evidence="1">CGMCC 1.15454</strain>
    </source>
</reference>
<sequence length="136" mass="15877">MHKHVLEIMVLMIFSISLVACGNSEAKTNLTYEDIVDMTIEKFESELPKLGELDYEPYDIDYGSDLRSGSDITMWENGKYVKFVVHDKEENKKETTYYRLKDDELVNVNGHPDIDFDSLEEQKPDYIEEKGEIIKE</sequence>
<keyword evidence="2" id="KW-1185">Reference proteome</keyword>
<evidence type="ECO:0000313" key="1">
    <source>
        <dbReference type="EMBL" id="GGB54974.1"/>
    </source>
</evidence>
<evidence type="ECO:0000313" key="2">
    <source>
        <dbReference type="Proteomes" id="UP000621492"/>
    </source>
</evidence>
<dbReference type="Proteomes" id="UP000621492">
    <property type="component" value="Unassembled WGS sequence"/>
</dbReference>
<dbReference type="AlphaFoldDB" id="A0A9W5U0B1"/>
<dbReference type="PROSITE" id="PS51257">
    <property type="entry name" value="PROKAR_LIPOPROTEIN"/>
    <property type="match status" value="1"/>
</dbReference>
<proteinExistence type="predicted"/>
<accession>A0A9W5U0B1</accession>
<evidence type="ECO:0008006" key="3">
    <source>
        <dbReference type="Google" id="ProtNLM"/>
    </source>
</evidence>
<dbReference type="EMBL" id="BMJD01000038">
    <property type="protein sequence ID" value="GGB54974.1"/>
    <property type="molecule type" value="Genomic_DNA"/>
</dbReference>
<name>A0A9W5U0B1_9BACI</name>
<organism evidence="1 2">
    <name type="scientific">Lentibacillus populi</name>
    <dbReference type="NCBI Taxonomy" id="1827502"/>
    <lineage>
        <taxon>Bacteria</taxon>
        <taxon>Bacillati</taxon>
        <taxon>Bacillota</taxon>
        <taxon>Bacilli</taxon>
        <taxon>Bacillales</taxon>
        <taxon>Bacillaceae</taxon>
        <taxon>Lentibacillus</taxon>
    </lineage>
</organism>
<protein>
    <recommendedName>
        <fullName evidence="3">Lipoprotein</fullName>
    </recommendedName>
</protein>
<dbReference type="RefSeq" id="WP_188725615.1">
    <property type="nucleotide sequence ID" value="NZ_BMJD01000038.1"/>
</dbReference>